<dbReference type="InterPro" id="IPR022496">
    <property type="entry name" value="T6A_TsaB"/>
</dbReference>
<evidence type="ECO:0000313" key="3">
    <source>
        <dbReference type="Proteomes" id="UP000292120"/>
    </source>
</evidence>
<keyword evidence="3" id="KW-1185">Reference proteome</keyword>
<accession>A0A4Q9H513</accession>
<dbReference type="NCBIfam" id="TIGR03725">
    <property type="entry name" value="T6A_YeaZ"/>
    <property type="match status" value="1"/>
</dbReference>
<dbReference type="SUPFAM" id="SSF53067">
    <property type="entry name" value="Actin-like ATPase domain"/>
    <property type="match status" value="2"/>
</dbReference>
<dbReference type="Proteomes" id="UP000292120">
    <property type="component" value="Unassembled WGS sequence"/>
</dbReference>
<feature type="domain" description="Gcp-like" evidence="1">
    <location>
        <begin position="39"/>
        <end position="139"/>
    </location>
</feature>
<evidence type="ECO:0000313" key="2">
    <source>
        <dbReference type="EMBL" id="TBO31479.1"/>
    </source>
</evidence>
<proteinExistence type="predicted"/>
<dbReference type="GO" id="GO:0016740">
    <property type="term" value="F:transferase activity"/>
    <property type="evidence" value="ECO:0007669"/>
    <property type="project" value="UniProtKB-KW"/>
</dbReference>
<dbReference type="InterPro" id="IPR043129">
    <property type="entry name" value="ATPase_NBD"/>
</dbReference>
<dbReference type="Gene3D" id="3.30.420.40">
    <property type="match status" value="2"/>
</dbReference>
<dbReference type="AlphaFoldDB" id="A0A4Q9H513"/>
<dbReference type="EMBL" id="SIXI01000003">
    <property type="protein sequence ID" value="TBO31479.1"/>
    <property type="molecule type" value="Genomic_DNA"/>
</dbReference>
<comment type="caution">
    <text evidence="2">The sequence shown here is derived from an EMBL/GenBank/DDBJ whole genome shotgun (WGS) entry which is preliminary data.</text>
</comment>
<protein>
    <submittedName>
        <fullName evidence="2">tRNA (Adenosine(37)-N6)-threonylcarbamoyltransferase complex dimerization subunit type 1 TsaB</fullName>
    </submittedName>
</protein>
<gene>
    <name evidence="2" type="primary">tsaB</name>
    <name evidence="2" type="ORF">EYS42_09630</name>
</gene>
<reference evidence="2 3" key="1">
    <citation type="submission" date="2019-02" db="EMBL/GenBank/DDBJ databases">
        <title>Aquabacterium sp. strain KMB7.</title>
        <authorList>
            <person name="Chen W.-M."/>
        </authorList>
    </citation>
    <scope>NUCLEOTIDE SEQUENCE [LARGE SCALE GENOMIC DNA]</scope>
    <source>
        <strain evidence="2 3">KMB7</strain>
    </source>
</reference>
<dbReference type="RefSeq" id="WP_130967933.1">
    <property type="nucleotide sequence ID" value="NZ_SIXI01000003.1"/>
</dbReference>
<keyword evidence="2" id="KW-0808">Transferase</keyword>
<organism evidence="2 3">
    <name type="scientific">Aquabacterium lacunae</name>
    <dbReference type="NCBI Taxonomy" id="2528630"/>
    <lineage>
        <taxon>Bacteria</taxon>
        <taxon>Pseudomonadati</taxon>
        <taxon>Pseudomonadota</taxon>
        <taxon>Betaproteobacteria</taxon>
        <taxon>Burkholderiales</taxon>
        <taxon>Aquabacterium</taxon>
    </lineage>
</organism>
<name>A0A4Q9H513_9BURK</name>
<evidence type="ECO:0000259" key="1">
    <source>
        <dbReference type="Pfam" id="PF00814"/>
    </source>
</evidence>
<dbReference type="GO" id="GO:0002949">
    <property type="term" value="P:tRNA threonylcarbamoyladenosine modification"/>
    <property type="evidence" value="ECO:0007669"/>
    <property type="project" value="InterPro"/>
</dbReference>
<dbReference type="Pfam" id="PF00814">
    <property type="entry name" value="TsaD"/>
    <property type="match status" value="1"/>
</dbReference>
<sequence length="266" mass="27178">MSETPCLIALDTATEVVHLALCQGERTWVRALGGGAQASASLLPGVQALLDEAGVPRSALQAIAFGRGPGAFTGLRTACSVAQGLALGLGLPVLPLDTLALVAESARQRCTPLATQLSDHPATVVWVLQDARMSEVYAQPWGWRPAQGWCALAQPALWPAARLTDTALAHVTASPDATGLGRVWACGTALAAFPEQAQALGAAGVGCVPEAAPEGAALAVLARQAWAQGLACDAALALPLYVRDKVAQTTAERAADRVAAALAERA</sequence>
<dbReference type="InterPro" id="IPR000905">
    <property type="entry name" value="Gcp-like_dom"/>
</dbReference>
<dbReference type="OrthoDB" id="9809995at2"/>